<dbReference type="SUPFAM" id="SSF53187">
    <property type="entry name" value="Zn-dependent exopeptidases"/>
    <property type="match status" value="1"/>
</dbReference>
<evidence type="ECO:0000256" key="4">
    <source>
        <dbReference type="SAM" id="MobiDB-lite"/>
    </source>
</evidence>
<keyword evidence="7" id="KW-1185">Reference proteome</keyword>
<evidence type="ECO:0000313" key="7">
    <source>
        <dbReference type="Proteomes" id="UP000604381"/>
    </source>
</evidence>
<feature type="domain" description="MurNAc-LAA" evidence="5">
    <location>
        <begin position="34"/>
        <end position="106"/>
    </location>
</feature>
<dbReference type="PANTHER" id="PTHR30404:SF0">
    <property type="entry name" value="N-ACETYLMURAMOYL-L-ALANINE AMIDASE AMIC"/>
    <property type="match status" value="1"/>
</dbReference>
<dbReference type="Proteomes" id="UP000604381">
    <property type="component" value="Unassembled WGS sequence"/>
</dbReference>
<feature type="compositionally biased region" description="Basic residues" evidence="4">
    <location>
        <begin position="152"/>
        <end position="166"/>
    </location>
</feature>
<name>A0A930UAZ7_9GAMM</name>
<dbReference type="InterPro" id="IPR002508">
    <property type="entry name" value="MurNAc-LAA_cat"/>
</dbReference>
<organism evidence="6 7">
    <name type="scientific">Candidatus Amphirhobacter heronislandensis</name>
    <dbReference type="NCBI Taxonomy" id="1732024"/>
    <lineage>
        <taxon>Bacteria</taxon>
        <taxon>Pseudomonadati</taxon>
        <taxon>Pseudomonadota</taxon>
        <taxon>Gammaproteobacteria</taxon>
        <taxon>Candidatus Tethybacterales</taxon>
        <taxon>Candidatus Tethybacteraceae</taxon>
        <taxon>Candidatus Amphirhobacter</taxon>
    </lineage>
</organism>
<comment type="caution">
    <text evidence="6">The sequence shown here is derived from an EMBL/GenBank/DDBJ whole genome shotgun (WGS) entry which is preliminary data.</text>
</comment>
<dbReference type="AlphaFoldDB" id="A0A930UAZ7"/>
<dbReference type="EC" id="3.5.1.28" evidence="2"/>
<dbReference type="Pfam" id="PF01520">
    <property type="entry name" value="Amidase_3"/>
    <property type="match status" value="1"/>
</dbReference>
<dbReference type="InterPro" id="IPR050695">
    <property type="entry name" value="N-acetylmuramoyl_amidase_3"/>
</dbReference>
<dbReference type="EMBL" id="JADHEI010000009">
    <property type="protein sequence ID" value="MBF2734595.1"/>
    <property type="molecule type" value="Genomic_DNA"/>
</dbReference>
<dbReference type="CDD" id="cd02696">
    <property type="entry name" value="MurNAc-LAA"/>
    <property type="match status" value="1"/>
</dbReference>
<dbReference type="GO" id="GO:0030288">
    <property type="term" value="C:outer membrane-bounded periplasmic space"/>
    <property type="evidence" value="ECO:0007669"/>
    <property type="project" value="TreeGrafter"/>
</dbReference>
<accession>A0A930UAZ7</accession>
<evidence type="ECO:0000256" key="1">
    <source>
        <dbReference type="ARBA" id="ARBA00001561"/>
    </source>
</evidence>
<dbReference type="Gene3D" id="3.40.630.40">
    <property type="entry name" value="Zn-dependent exopeptidases"/>
    <property type="match status" value="1"/>
</dbReference>
<keyword evidence="3" id="KW-0378">Hydrolase</keyword>
<evidence type="ECO:0000256" key="2">
    <source>
        <dbReference type="ARBA" id="ARBA00011901"/>
    </source>
</evidence>
<gene>
    <name evidence="6" type="ORF">ISN26_00620</name>
</gene>
<comment type="catalytic activity">
    <reaction evidence="1">
        <text>Hydrolyzes the link between N-acetylmuramoyl residues and L-amino acid residues in certain cell-wall glycopeptides.</text>
        <dbReference type="EC" id="3.5.1.28"/>
    </reaction>
</comment>
<feature type="compositionally biased region" description="Low complexity" evidence="4">
    <location>
        <begin position="142"/>
        <end position="151"/>
    </location>
</feature>
<evidence type="ECO:0000313" key="6">
    <source>
        <dbReference type="EMBL" id="MBF2734595.1"/>
    </source>
</evidence>
<proteinExistence type="predicted"/>
<sequence>MLGGVGFDQQVIDRYRDAAPAAPAPPPPAADFVVMIDPGHGGEDPGAIAADGTYESDIVLDVSRRVRDRLARVEGIAAKMTRDSNYFVPLRARQAKASEAQADLFVGTAERRCSRSPRIPKARAASRGSCASPTKRTGARPATSASGSWRASWRRTARRRRRCAWT</sequence>
<evidence type="ECO:0000256" key="3">
    <source>
        <dbReference type="ARBA" id="ARBA00022801"/>
    </source>
</evidence>
<dbReference type="GO" id="GO:0008745">
    <property type="term" value="F:N-acetylmuramoyl-L-alanine amidase activity"/>
    <property type="evidence" value="ECO:0007669"/>
    <property type="project" value="UniProtKB-EC"/>
</dbReference>
<protein>
    <recommendedName>
        <fullName evidence="2">N-acetylmuramoyl-L-alanine amidase</fullName>
        <ecNumber evidence="2">3.5.1.28</ecNumber>
    </recommendedName>
</protein>
<feature type="region of interest" description="Disordered" evidence="4">
    <location>
        <begin position="115"/>
        <end position="166"/>
    </location>
</feature>
<evidence type="ECO:0000259" key="5">
    <source>
        <dbReference type="Pfam" id="PF01520"/>
    </source>
</evidence>
<reference evidence="6" key="1">
    <citation type="submission" date="2020-10" db="EMBL/GenBank/DDBJ databases">
        <title>An improved Amphimedon queenslandica hologenome assembly reveals how three proteobacterial symbionts can extend the metabolic phenotypic of their marine sponge host.</title>
        <authorList>
            <person name="Degnan B."/>
            <person name="Degnan S."/>
            <person name="Xiang X."/>
        </authorList>
    </citation>
    <scope>NUCLEOTIDE SEQUENCE</scope>
    <source>
        <strain evidence="6">AqS2</strain>
    </source>
</reference>
<dbReference type="GO" id="GO:0009253">
    <property type="term" value="P:peptidoglycan catabolic process"/>
    <property type="evidence" value="ECO:0007669"/>
    <property type="project" value="InterPro"/>
</dbReference>
<dbReference type="PANTHER" id="PTHR30404">
    <property type="entry name" value="N-ACETYLMURAMOYL-L-ALANINE AMIDASE"/>
    <property type="match status" value="1"/>
</dbReference>